<dbReference type="STRING" id="1297569.MESS2_1230001"/>
<dbReference type="EMBL" id="CAUM01000028">
    <property type="protein sequence ID" value="CCV04200.1"/>
    <property type="molecule type" value="Genomic_DNA"/>
</dbReference>
<dbReference type="Proteomes" id="UP000012062">
    <property type="component" value="Unassembled WGS sequence"/>
</dbReference>
<gene>
    <name evidence="1" type="ORF">MESS2_1230001</name>
</gene>
<dbReference type="AlphaFoldDB" id="M5EIX4"/>
<comment type="caution">
    <text evidence="1">The sequence shown here is derived from an EMBL/GenBank/DDBJ whole genome shotgun (WGS) entry which is preliminary data.</text>
</comment>
<sequence length="257" mass="28770">MNPDARKPLRKRLLDYLLLVIKRKLAYRLLHPQPPRHPAPLTKPVFIVGSAPVSNLPVGFRRDAFTLFTVNGSQSVTARWGMGTPDATFLYVNQLDATKPNALAVRAILTGQETDLLWIVRAHRTMEELRRNIAAFDYRCRDLRNITRHQRMALYEAVMGVPNFEMHLEEKFSTGITAVLYALHNGAPAVIITGIDPGSHGHVYNELNIDRMHIGSDRTTLLALSALGFPLYTSDPHVADSLGLSLWTGQIGRCEVQ</sequence>
<evidence type="ECO:0000313" key="1">
    <source>
        <dbReference type="EMBL" id="CCV04200.1"/>
    </source>
</evidence>
<keyword evidence="2" id="KW-1185">Reference proteome</keyword>
<protein>
    <submittedName>
        <fullName evidence="1">Membrane-anchored protein</fullName>
    </submittedName>
</protein>
<dbReference type="RefSeq" id="WP_008873180.1">
    <property type="nucleotide sequence ID" value="NZ_CAUM01000028.1"/>
</dbReference>
<organism evidence="1 2">
    <name type="scientific">Mesorhizobium metallidurans STM 2683</name>
    <dbReference type="NCBI Taxonomy" id="1297569"/>
    <lineage>
        <taxon>Bacteria</taxon>
        <taxon>Pseudomonadati</taxon>
        <taxon>Pseudomonadota</taxon>
        <taxon>Alphaproteobacteria</taxon>
        <taxon>Hyphomicrobiales</taxon>
        <taxon>Phyllobacteriaceae</taxon>
        <taxon>Mesorhizobium</taxon>
    </lineage>
</organism>
<proteinExistence type="predicted"/>
<reference evidence="1 2" key="1">
    <citation type="submission" date="2013-02" db="EMBL/GenBank/DDBJ databases">
        <authorList>
            <person name="Genoscope - CEA"/>
        </authorList>
    </citation>
    <scope>NUCLEOTIDE SEQUENCE [LARGE SCALE GENOMIC DNA]</scope>
    <source>
        <strain evidence="1 2">STM 2683</strain>
    </source>
</reference>
<evidence type="ECO:0000313" key="2">
    <source>
        <dbReference type="Proteomes" id="UP000012062"/>
    </source>
</evidence>
<name>M5EIX4_9HYPH</name>
<dbReference type="eggNOG" id="ENOG5032INC">
    <property type="taxonomic scope" value="Bacteria"/>
</dbReference>
<accession>M5EIX4</accession>